<evidence type="ECO:0000259" key="1">
    <source>
        <dbReference type="Pfam" id="PF12680"/>
    </source>
</evidence>
<evidence type="ECO:0000313" key="2">
    <source>
        <dbReference type="EMBL" id="MCF2533006.1"/>
    </source>
</evidence>
<dbReference type="InterPro" id="IPR032710">
    <property type="entry name" value="NTF2-like_dom_sf"/>
</dbReference>
<accession>A0AA41Q875</accession>
<protein>
    <submittedName>
        <fullName evidence="2">Nuclear transport factor 2 family protein</fullName>
    </submittedName>
</protein>
<gene>
    <name evidence="2" type="ORF">LZ495_38140</name>
</gene>
<organism evidence="2 3">
    <name type="scientific">Yinghuangia soli</name>
    <dbReference type="NCBI Taxonomy" id="2908204"/>
    <lineage>
        <taxon>Bacteria</taxon>
        <taxon>Bacillati</taxon>
        <taxon>Actinomycetota</taxon>
        <taxon>Actinomycetes</taxon>
        <taxon>Kitasatosporales</taxon>
        <taxon>Streptomycetaceae</taxon>
        <taxon>Yinghuangia</taxon>
    </lineage>
</organism>
<reference evidence="2" key="1">
    <citation type="submission" date="2022-01" db="EMBL/GenBank/DDBJ databases">
        <title>Genome-Based Taxonomic Classification of the Phylum Actinobacteria.</title>
        <authorList>
            <person name="Gao Y."/>
        </authorList>
    </citation>
    <scope>NUCLEOTIDE SEQUENCE</scope>
    <source>
        <strain evidence="2">KLBMP 8922</strain>
    </source>
</reference>
<name>A0AA41Q875_9ACTN</name>
<dbReference type="Pfam" id="PF12680">
    <property type="entry name" value="SnoaL_2"/>
    <property type="match status" value="1"/>
</dbReference>
<dbReference type="Gene3D" id="3.10.450.50">
    <property type="match status" value="1"/>
</dbReference>
<dbReference type="EMBL" id="JAKFHA010000042">
    <property type="protein sequence ID" value="MCF2533006.1"/>
    <property type="molecule type" value="Genomic_DNA"/>
</dbReference>
<dbReference type="AlphaFoldDB" id="A0AA41Q875"/>
<dbReference type="Proteomes" id="UP001165378">
    <property type="component" value="Unassembled WGS sequence"/>
</dbReference>
<sequence>MTDEEIRARNLATLHRALAAVGDVQAQMAHYTDDAVFEFPYAAPPGRVEGKQVITEYLTGALAIFEMKLTVTEVHATTDPDKFVAEFTSEGRVTTTGKPYSNTYISVVRFRDGLICSQKEFYNPNAAVEALTPDE</sequence>
<keyword evidence="3" id="KW-1185">Reference proteome</keyword>
<dbReference type="InterPro" id="IPR037401">
    <property type="entry name" value="SnoaL-like"/>
</dbReference>
<evidence type="ECO:0000313" key="3">
    <source>
        <dbReference type="Proteomes" id="UP001165378"/>
    </source>
</evidence>
<dbReference type="SUPFAM" id="SSF54427">
    <property type="entry name" value="NTF2-like"/>
    <property type="match status" value="1"/>
</dbReference>
<proteinExistence type="predicted"/>
<feature type="domain" description="SnoaL-like" evidence="1">
    <location>
        <begin position="20"/>
        <end position="117"/>
    </location>
</feature>
<comment type="caution">
    <text evidence="2">The sequence shown here is derived from an EMBL/GenBank/DDBJ whole genome shotgun (WGS) entry which is preliminary data.</text>
</comment>
<dbReference type="RefSeq" id="WP_235057778.1">
    <property type="nucleotide sequence ID" value="NZ_JAKFHA010000042.1"/>
</dbReference>